<organism evidence="1 2">
    <name type="scientific">Pseudomonas phage KTN4</name>
    <dbReference type="NCBI Taxonomy" id="1862701"/>
    <lineage>
        <taxon>Viruses</taxon>
        <taxon>Duplodnaviria</taxon>
        <taxon>Heunggongvirae</taxon>
        <taxon>Uroviricota</taxon>
        <taxon>Caudoviricetes</taxon>
        <taxon>Chimalliviridae</taxon>
        <taxon>Phikzvirus</taxon>
        <taxon>Phikzvirus phiKZ</taxon>
    </lineage>
</organism>
<proteinExistence type="predicted"/>
<accession>A0A192Y6V7</accession>
<sequence length="97" mass="11153">MYTVTLEQVGHRIPSSLSAFVIRPFENTITHNDTSYYLIMGKDDFDNMHMEWRDVAVVDSQAVIVATYTPSKNSFNLVKNELGIPVNIKYKRIEVDL</sequence>
<dbReference type="Proteomes" id="UP000224336">
    <property type="component" value="Segment"/>
</dbReference>
<gene>
    <name evidence="1" type="ORF">KTN4_282</name>
</gene>
<reference evidence="1 2" key="1">
    <citation type="journal article" date="2016" name="Sci. Rep.">
        <title>A proposed integrated approach for the preclinical evaluation of phage therapy in Pseudomonas infections.</title>
        <authorList>
            <person name="Danis-Wlodarczyk K."/>
            <person name="Vandenheuvel D."/>
            <person name="Jang H.B."/>
            <person name="Briers Y."/>
            <person name="Olszak T."/>
            <person name="Arabski M."/>
            <person name="Wasik S."/>
            <person name="Drabik M."/>
            <person name="Higgins G."/>
            <person name="Tyrrell J."/>
            <person name="Harvey B.J."/>
            <person name="Noben J.P."/>
            <person name="Lavigne R."/>
            <person name="Drulis-Kawa Z."/>
        </authorList>
    </citation>
    <scope>NUCLEOTIDE SEQUENCE [LARGE SCALE GENOMIC DNA]</scope>
</reference>
<protein>
    <submittedName>
        <fullName evidence="1">Uncharacterized protein</fullName>
    </submittedName>
</protein>
<evidence type="ECO:0000313" key="1">
    <source>
        <dbReference type="EMBL" id="ANM45040.1"/>
    </source>
</evidence>
<evidence type="ECO:0000313" key="2">
    <source>
        <dbReference type="Proteomes" id="UP000224336"/>
    </source>
</evidence>
<name>A0A192Y6V7_9CAUD</name>
<dbReference type="EMBL" id="KU521356">
    <property type="protein sequence ID" value="ANM45040.1"/>
    <property type="molecule type" value="Genomic_DNA"/>
</dbReference>